<dbReference type="OrthoDB" id="2400876at2759"/>
<dbReference type="AlphaFoldDB" id="A0A8H4A5E3"/>
<proteinExistence type="predicted"/>
<evidence type="ECO:0000313" key="2">
    <source>
        <dbReference type="EMBL" id="KAF0425690.1"/>
    </source>
</evidence>
<keyword evidence="3" id="KW-1185">Reference proteome</keyword>
<comment type="caution">
    <text evidence="2">The sequence shown here is derived from an EMBL/GenBank/DDBJ whole genome shotgun (WGS) entry which is preliminary data.</text>
</comment>
<dbReference type="InterPro" id="IPR027417">
    <property type="entry name" value="P-loop_NTPase"/>
</dbReference>
<organism evidence="2 3">
    <name type="scientific">Gigaspora margarita</name>
    <dbReference type="NCBI Taxonomy" id="4874"/>
    <lineage>
        <taxon>Eukaryota</taxon>
        <taxon>Fungi</taxon>
        <taxon>Fungi incertae sedis</taxon>
        <taxon>Mucoromycota</taxon>
        <taxon>Glomeromycotina</taxon>
        <taxon>Glomeromycetes</taxon>
        <taxon>Diversisporales</taxon>
        <taxon>Gigasporaceae</taxon>
        <taxon>Gigaspora</taxon>
    </lineage>
</organism>
<sequence length="326" mass="38959">MSFSKITRVFRRTVFPKHFVTPRVQRLRSPRSDLFQLSFSRTYNTAYWKLYEKNERLKRESIEMLDKFKALQKAKQQPPWEPSPKKQRIITQGTATLFAGKSIPIDWDHFDEIVNRGYTFIDKTSLIAEFIECASLVSLVVRPRRFGKTTNLTMLKEFFSIPIYPDNENYRHELFRDTKIAKRSCLLDSHFCKYPVIFLSLKGFDCCDTWLKMETLLCRQFALLYKEHGYINDILNDNEKLRFNKIRSGDFDYADKIISLKSLSKYLTTYHRRRCIFLIDEFDHPLEIAYRYQYYEKACGFFFFFIWITPQGKHLLQLSSIGSMQV</sequence>
<dbReference type="Gene3D" id="3.40.50.300">
    <property type="entry name" value="P-loop containing nucleotide triphosphate hydrolases"/>
    <property type="match status" value="1"/>
</dbReference>
<reference evidence="2 3" key="1">
    <citation type="journal article" date="2019" name="Environ. Microbiol.">
        <title>At the nexus of three kingdoms: the genome of the mycorrhizal fungus Gigaspora margarita provides insights into plant, endobacterial and fungal interactions.</title>
        <authorList>
            <person name="Venice F."/>
            <person name="Ghignone S."/>
            <person name="Salvioli di Fossalunga A."/>
            <person name="Amselem J."/>
            <person name="Novero M."/>
            <person name="Xianan X."/>
            <person name="Sedzielewska Toro K."/>
            <person name="Morin E."/>
            <person name="Lipzen A."/>
            <person name="Grigoriev I.V."/>
            <person name="Henrissat B."/>
            <person name="Martin F.M."/>
            <person name="Bonfante P."/>
        </authorList>
    </citation>
    <scope>NUCLEOTIDE SEQUENCE [LARGE SCALE GENOMIC DNA]</scope>
    <source>
        <strain evidence="2 3">BEG34</strain>
    </source>
</reference>
<evidence type="ECO:0000313" key="3">
    <source>
        <dbReference type="Proteomes" id="UP000439903"/>
    </source>
</evidence>
<feature type="domain" description="AAA-ATPase-like" evidence="1">
    <location>
        <begin position="104"/>
        <end position="302"/>
    </location>
</feature>
<dbReference type="PANTHER" id="PTHR34825:SF1">
    <property type="entry name" value="AAA-ATPASE-LIKE DOMAIN-CONTAINING PROTEIN"/>
    <property type="match status" value="1"/>
</dbReference>
<dbReference type="Pfam" id="PF09820">
    <property type="entry name" value="AAA-ATPase_like"/>
    <property type="match status" value="1"/>
</dbReference>
<dbReference type="InterPro" id="IPR018631">
    <property type="entry name" value="AAA-ATPase-like_dom"/>
</dbReference>
<dbReference type="Proteomes" id="UP000439903">
    <property type="component" value="Unassembled WGS sequence"/>
</dbReference>
<protein>
    <submittedName>
        <fullName evidence="2">DUF1703-domain-containing protein</fullName>
    </submittedName>
</protein>
<gene>
    <name evidence="2" type="ORF">F8M41_006297</name>
</gene>
<dbReference type="PANTHER" id="PTHR34825">
    <property type="entry name" value="CONSERVED PROTEIN, WITH A WEAK D-GALACTARATE DEHYDRATASE/ALTRONATE HYDROLASE DOMAIN"/>
    <property type="match status" value="1"/>
</dbReference>
<name>A0A8H4A5E3_GIGMA</name>
<evidence type="ECO:0000259" key="1">
    <source>
        <dbReference type="Pfam" id="PF09820"/>
    </source>
</evidence>
<accession>A0A8H4A5E3</accession>
<dbReference type="EMBL" id="WTPW01001615">
    <property type="protein sequence ID" value="KAF0425690.1"/>
    <property type="molecule type" value="Genomic_DNA"/>
</dbReference>